<reference evidence="3 4" key="1">
    <citation type="submission" date="2019-02" db="EMBL/GenBank/DDBJ databases">
        <title>Deep-cultivation of Planctomycetes and their phenomic and genomic characterization uncovers novel biology.</title>
        <authorList>
            <person name="Wiegand S."/>
            <person name="Jogler M."/>
            <person name="Boedeker C."/>
            <person name="Pinto D."/>
            <person name="Vollmers J."/>
            <person name="Rivas-Marin E."/>
            <person name="Kohn T."/>
            <person name="Peeters S.H."/>
            <person name="Heuer A."/>
            <person name="Rast P."/>
            <person name="Oberbeckmann S."/>
            <person name="Bunk B."/>
            <person name="Jeske O."/>
            <person name="Meyerdierks A."/>
            <person name="Storesund J.E."/>
            <person name="Kallscheuer N."/>
            <person name="Luecker S."/>
            <person name="Lage O.M."/>
            <person name="Pohl T."/>
            <person name="Merkel B.J."/>
            <person name="Hornburger P."/>
            <person name="Mueller R.-W."/>
            <person name="Bruemmer F."/>
            <person name="Labrenz M."/>
            <person name="Spormann A.M."/>
            <person name="Op den Camp H."/>
            <person name="Overmann J."/>
            <person name="Amann R."/>
            <person name="Jetten M.S.M."/>
            <person name="Mascher T."/>
            <person name="Medema M.H."/>
            <person name="Devos D.P."/>
            <person name="Kaster A.-K."/>
            <person name="Ovreas L."/>
            <person name="Rohde M."/>
            <person name="Galperin M.Y."/>
            <person name="Jogler C."/>
        </authorList>
    </citation>
    <scope>NUCLEOTIDE SEQUENCE [LARGE SCALE GENOMIC DNA]</scope>
    <source>
        <strain evidence="3 4">CA12</strain>
    </source>
</reference>
<feature type="region of interest" description="Disordered" evidence="1">
    <location>
        <begin position="1"/>
        <end position="26"/>
    </location>
</feature>
<organism evidence="3 4">
    <name type="scientific">Alienimonas californiensis</name>
    <dbReference type="NCBI Taxonomy" id="2527989"/>
    <lineage>
        <taxon>Bacteria</taxon>
        <taxon>Pseudomonadati</taxon>
        <taxon>Planctomycetota</taxon>
        <taxon>Planctomycetia</taxon>
        <taxon>Planctomycetales</taxon>
        <taxon>Planctomycetaceae</taxon>
        <taxon>Alienimonas</taxon>
    </lineage>
</organism>
<feature type="transmembrane region" description="Helical" evidence="2">
    <location>
        <begin position="35"/>
        <end position="58"/>
    </location>
</feature>
<accession>A0A517P4D3</accession>
<feature type="compositionally biased region" description="Pro residues" evidence="1">
    <location>
        <begin position="731"/>
        <end position="740"/>
    </location>
</feature>
<dbReference type="RefSeq" id="WP_145356925.1">
    <property type="nucleotide sequence ID" value="NZ_CP036265.1"/>
</dbReference>
<feature type="compositionally biased region" description="Low complexity" evidence="1">
    <location>
        <begin position="454"/>
        <end position="486"/>
    </location>
</feature>
<evidence type="ECO:0000256" key="1">
    <source>
        <dbReference type="SAM" id="MobiDB-lite"/>
    </source>
</evidence>
<gene>
    <name evidence="3" type="ORF">CA12_03190</name>
</gene>
<keyword evidence="2" id="KW-0472">Membrane</keyword>
<sequence>MSTPAPSWKATDGRSVPETAGRPLLENERTRQRRAFLAVAAAAGFLLIGLAGLLWWLWAQESGPTLHALTWADYGTEETDAPSLPPAADQTFLPLPSGTAAAPAAAPAPAAPVAGPAAGSAAAGSPDAPEGTDSPVVVQPTDVLRLAAAGFSASASGALWNEAALVGLAGGPAARTREQLDELAAGEGTAVIYVALLPERTADGEPGFRLPGGESVGATDLLLRLAQAAAGRRAVVLLEAGPPPSPAAPGRGGSGYAADLGRAVADLRAAGRLPDSFAVLLAASGPGEGSGAEEGGGSLFAEAVARFLPTSLTVGELTAAVAERVSARSRAQRGVPQTVQLVGEPNLKLRNARGTPTAADLGTAMNQDRSLAAETTLRALWTRHERLRATAPHRRDPESWKSGREWLLAAERRRRAGQVESAERAATRAAAAFDRLEAPSPSTPAAAPAPAPAPAGAAGETAPSLASARRARLTPAAGTTPTPARGAAVERVVDLTVRWEQAAARPDAAAAVAPLLNWAGEELATAEAWLRVDEPAAFAALPGAAPHLDGAERALDTLETGAAADAAERAEALRAEIAADGPFLTRWRTQVRTAERAVDGQSPVPADPAGPDADLADALAGATAIDAALIELAEAAADAVRSAGSRNDGAAAWARHEAALNRLRTATGETQASWGRALAGFQRATVATLARIGPPEAADALLSVPTPLSAAGPLPRLDLREIAGTPRGPGEVPPPSAPPRWQPGSWLAFWSGRVAPAVLPTGPPAVYAAFPLAPPADVPTTPAVDAFATLATAGTSAPAAAVVAAAGIAGRGTGDAGTELVTPAGPLPAGDPAPLGPIAVAELSAAGQPLAVRAGRVAPAFDASGWSVQFLPAGRPDGPATLRLPAPRTAADPVRVRPVLQHPADAADRVASATVAVRRWMIDDARASGRWVDWLPPQEFALSRPASGDGAPVAEDAPVAAARRGDLLLTPLPTADAAAPAEIAGGLLFEFRIVPPAGGERIVSLLTVPRLEDPTDRLDATQEWTDLGGAVRRLTVAVNPAAGASAEGIEDAGGPTPIALTLDPRLAACRGGSQWNLTGTFAPGGDGPAAGGAAVRLQADFDVAELRAASLQALGRGPRGDGLTGPPLWVELTVAGGLTAARWELSGDGAGLVRVPTTSGYRPRPVLAPLPTAEDAASPIVTGGAAEPTVIAASNSPESAAPAGLWAGDDVLIRRTPGPATLAFRFPPPPGIAKRARWRRDADGAWTPEAPVALRLGLDRPGAAFTPPVRRIVAAPVWRRAEATVAGGVWSVATGFEPWEVVLPLPASGRFTLRYEAGEAAGEMALAVDAGPPTTRLSVPDAVAAGESFQVRLEAADAAAGLRDVRLTATPEGAAAATVNAADGAGGAPEASGTATLTMGAAPLTVRLTATDAVGRTAETQAVVALLPPPPGSEPKGSMVVTFPAVGSGTRETIVTLTGPDDAEKRVNARTGEALFEELPPGEYEVKIREVLRFNDRLQRSGAAKATVKEEEKAAADVKYEEPAADGQAG</sequence>
<feature type="compositionally biased region" description="Low complexity" evidence="1">
    <location>
        <begin position="96"/>
        <end position="129"/>
    </location>
</feature>
<feature type="region of interest" description="Disordered" evidence="1">
    <location>
        <begin position="1501"/>
        <end position="1530"/>
    </location>
</feature>
<evidence type="ECO:0000256" key="2">
    <source>
        <dbReference type="SAM" id="Phobius"/>
    </source>
</evidence>
<keyword evidence="2" id="KW-1133">Transmembrane helix</keyword>
<feature type="compositionally biased region" description="Basic and acidic residues" evidence="1">
    <location>
        <begin position="1507"/>
        <end position="1522"/>
    </location>
</feature>
<feature type="region of interest" description="Disordered" evidence="1">
    <location>
        <begin position="720"/>
        <end position="740"/>
    </location>
</feature>
<keyword evidence="4" id="KW-1185">Reference proteome</keyword>
<feature type="region of interest" description="Disordered" evidence="1">
    <location>
        <begin position="77"/>
        <end position="136"/>
    </location>
</feature>
<feature type="region of interest" description="Disordered" evidence="1">
    <location>
        <begin position="437"/>
        <end position="486"/>
    </location>
</feature>
<dbReference type="KEGG" id="acaf:CA12_03190"/>
<name>A0A517P4D3_9PLAN</name>
<protein>
    <submittedName>
        <fullName evidence="3">Uncharacterized protein</fullName>
    </submittedName>
</protein>
<dbReference type="Proteomes" id="UP000318741">
    <property type="component" value="Chromosome"/>
</dbReference>
<feature type="compositionally biased region" description="Low complexity" evidence="1">
    <location>
        <begin position="437"/>
        <end position="446"/>
    </location>
</feature>
<dbReference type="EMBL" id="CP036265">
    <property type="protein sequence ID" value="QDT14248.1"/>
    <property type="molecule type" value="Genomic_DNA"/>
</dbReference>
<keyword evidence="2" id="KW-0812">Transmembrane</keyword>
<proteinExistence type="predicted"/>
<evidence type="ECO:0000313" key="4">
    <source>
        <dbReference type="Proteomes" id="UP000318741"/>
    </source>
</evidence>
<evidence type="ECO:0000313" key="3">
    <source>
        <dbReference type="EMBL" id="QDT14248.1"/>
    </source>
</evidence>